<dbReference type="SUPFAM" id="SSF52833">
    <property type="entry name" value="Thioredoxin-like"/>
    <property type="match status" value="1"/>
</dbReference>
<organism evidence="1 2">
    <name type="scientific">Aeromicrobium flavum</name>
    <dbReference type="NCBI Taxonomy" id="416568"/>
    <lineage>
        <taxon>Bacteria</taxon>
        <taxon>Bacillati</taxon>
        <taxon>Actinomycetota</taxon>
        <taxon>Actinomycetes</taxon>
        <taxon>Propionibacteriales</taxon>
        <taxon>Nocardioidaceae</taxon>
        <taxon>Aeromicrobium</taxon>
    </lineage>
</organism>
<dbReference type="OrthoDB" id="8779161at2"/>
<dbReference type="AlphaFoldDB" id="A0A512HSL5"/>
<protein>
    <submittedName>
        <fullName evidence="1">Thioredoxin family protein</fullName>
    </submittedName>
</protein>
<name>A0A512HSL5_9ACTN</name>
<dbReference type="Gene3D" id="3.40.30.10">
    <property type="entry name" value="Glutaredoxin"/>
    <property type="match status" value="1"/>
</dbReference>
<dbReference type="RefSeq" id="WP_146825845.1">
    <property type="nucleotide sequence ID" value="NZ_BAAAYQ010000001.1"/>
</dbReference>
<accession>A0A512HSL5</accession>
<dbReference type="InterPro" id="IPR036249">
    <property type="entry name" value="Thioredoxin-like_sf"/>
</dbReference>
<comment type="caution">
    <text evidence="1">The sequence shown here is derived from an EMBL/GenBank/DDBJ whole genome shotgun (WGS) entry which is preliminary data.</text>
</comment>
<gene>
    <name evidence="1" type="ORF">AFL01nite_07780</name>
</gene>
<sequence>MTVAHADDARVVVYSRAGCHLCEAAEQLVAQVVADTGDGWARVDIDTDPDLQQRFTDQVPVTFVDGRQHDFWRVDPDRLRAALARR</sequence>
<reference evidence="1 2" key="1">
    <citation type="submission" date="2019-07" db="EMBL/GenBank/DDBJ databases">
        <title>Whole genome shotgun sequence of Aeromicrobium flavum NBRC 107625.</title>
        <authorList>
            <person name="Hosoyama A."/>
            <person name="Uohara A."/>
            <person name="Ohji S."/>
            <person name="Ichikawa N."/>
        </authorList>
    </citation>
    <scope>NUCLEOTIDE SEQUENCE [LARGE SCALE GENOMIC DNA]</scope>
    <source>
        <strain evidence="1 2">NBRC 107625</strain>
    </source>
</reference>
<keyword evidence="2" id="KW-1185">Reference proteome</keyword>
<dbReference type="Pfam" id="PF05768">
    <property type="entry name" value="Glrx-like"/>
    <property type="match status" value="1"/>
</dbReference>
<evidence type="ECO:0000313" key="2">
    <source>
        <dbReference type="Proteomes" id="UP000321769"/>
    </source>
</evidence>
<dbReference type="InterPro" id="IPR008554">
    <property type="entry name" value="Glutaredoxin-like"/>
</dbReference>
<evidence type="ECO:0000313" key="1">
    <source>
        <dbReference type="EMBL" id="GEO88451.1"/>
    </source>
</evidence>
<dbReference type="Proteomes" id="UP000321769">
    <property type="component" value="Unassembled WGS sequence"/>
</dbReference>
<dbReference type="EMBL" id="BJZQ01000002">
    <property type="protein sequence ID" value="GEO88451.1"/>
    <property type="molecule type" value="Genomic_DNA"/>
</dbReference>
<proteinExistence type="predicted"/>